<protein>
    <recommendedName>
        <fullName evidence="6">Iron-sulfur cluster carrier protein</fullName>
    </recommendedName>
</protein>
<gene>
    <name evidence="7" type="ORF">QOZ84_02630</name>
</gene>
<dbReference type="CDD" id="cd02037">
    <property type="entry name" value="Mrp_NBP35"/>
    <property type="match status" value="1"/>
</dbReference>
<sequence>MSNCNSCPSSDGCSKDKQQCMVENNPMNNIKNVIGVMSGKGGVGKSSISVMIAKQLRESGYKVGILDADITGPSVPRLLGLKDEKARTSENCIFPVVTKDGIKVMSLNFLIKDENEPVIWRGPVVSGAVKQFWTDVLWEELDYLVIDMPPGTGDVALTVMQSIPINGIVMVSVPQDLVSMIVSKAINMANRMNIKVLGIVENMSYIICPDCDKKITLFNGESVDEFLRSSNLKLLGELPMVSSICNLSNNSYENQREDLDKLFSPIVTNILNELGQIK</sequence>
<dbReference type="SUPFAM" id="SSF52540">
    <property type="entry name" value="P-loop containing nucleoside triphosphate hydrolases"/>
    <property type="match status" value="1"/>
</dbReference>
<dbReference type="PROSITE" id="PS01215">
    <property type="entry name" value="MRP"/>
    <property type="match status" value="1"/>
</dbReference>
<proteinExistence type="inferred from homology"/>
<keyword evidence="5 6" id="KW-0411">Iron-sulfur</keyword>
<comment type="function">
    <text evidence="6">Binds and transfers iron-sulfur (Fe-S) clusters to target apoproteins. Can hydrolyze ATP.</text>
</comment>
<evidence type="ECO:0000256" key="3">
    <source>
        <dbReference type="ARBA" id="ARBA00022840"/>
    </source>
</evidence>
<keyword evidence="1 6" id="KW-0479">Metal-binding</keyword>
<dbReference type="InterPro" id="IPR033756">
    <property type="entry name" value="YlxH/NBP35"/>
</dbReference>
<comment type="caution">
    <text evidence="7">The sequence shown here is derived from an EMBL/GenBank/DDBJ whole genome shotgun (WGS) entry which is preliminary data.</text>
</comment>
<keyword evidence="3 6" id="KW-0067">ATP-binding</keyword>
<comment type="subunit">
    <text evidence="6">Homodimer.</text>
</comment>
<evidence type="ECO:0000256" key="6">
    <source>
        <dbReference type="HAMAP-Rule" id="MF_02040"/>
    </source>
</evidence>
<dbReference type="InterPro" id="IPR019591">
    <property type="entry name" value="Mrp/NBP35_ATP-bd"/>
</dbReference>
<dbReference type="GO" id="GO:0005524">
    <property type="term" value="F:ATP binding"/>
    <property type="evidence" value="ECO:0007669"/>
    <property type="project" value="UniProtKB-KW"/>
</dbReference>
<dbReference type="RefSeq" id="WP_284131410.1">
    <property type="nucleotide sequence ID" value="NZ_JASKYM010000001.1"/>
</dbReference>
<dbReference type="InterPro" id="IPR000808">
    <property type="entry name" value="Mrp-like_CS"/>
</dbReference>
<evidence type="ECO:0000256" key="5">
    <source>
        <dbReference type="ARBA" id="ARBA00023014"/>
    </source>
</evidence>
<dbReference type="EMBL" id="JASKYM010000001">
    <property type="protein sequence ID" value="MDK2562431.1"/>
    <property type="molecule type" value="Genomic_DNA"/>
</dbReference>
<accession>A0ABT7E8W8</accession>
<dbReference type="HAMAP" id="MF_02040">
    <property type="entry name" value="Mrp_NBP35"/>
    <property type="match status" value="1"/>
</dbReference>
<keyword evidence="6" id="KW-0378">Hydrolase</keyword>
<keyword evidence="4 6" id="KW-0408">Iron</keyword>
<dbReference type="InterPro" id="IPR027417">
    <property type="entry name" value="P-loop_NTPase"/>
</dbReference>
<dbReference type="Proteomes" id="UP001301012">
    <property type="component" value="Unassembled WGS sequence"/>
</dbReference>
<evidence type="ECO:0000256" key="2">
    <source>
        <dbReference type="ARBA" id="ARBA00022741"/>
    </source>
</evidence>
<evidence type="ECO:0000256" key="1">
    <source>
        <dbReference type="ARBA" id="ARBA00022723"/>
    </source>
</evidence>
<dbReference type="Pfam" id="PF10609">
    <property type="entry name" value="ParA"/>
    <property type="match status" value="1"/>
</dbReference>
<dbReference type="InterPro" id="IPR044304">
    <property type="entry name" value="NUBPL-like"/>
</dbReference>
<reference evidence="7 8" key="1">
    <citation type="submission" date="2023-05" db="EMBL/GenBank/DDBJ databases">
        <title>Rombocin, a short stable natural nisin variant, displays selective antimicrobial activity against Listeria monocytogenes and employs dual mode of action to kill target bacterial strains.</title>
        <authorList>
            <person name="Wambui J."/>
            <person name="Stephan R."/>
            <person name="Kuipers O.P."/>
        </authorList>
    </citation>
    <scope>NUCLEOTIDE SEQUENCE [LARGE SCALE GENOMIC DNA]</scope>
    <source>
        <strain evidence="7 8">RC002</strain>
    </source>
</reference>
<evidence type="ECO:0000313" key="7">
    <source>
        <dbReference type="EMBL" id="MDK2562431.1"/>
    </source>
</evidence>
<name>A0ABT7E8W8_9FIRM</name>
<evidence type="ECO:0000313" key="8">
    <source>
        <dbReference type="Proteomes" id="UP001301012"/>
    </source>
</evidence>
<keyword evidence="8" id="KW-1185">Reference proteome</keyword>
<keyword evidence="2 6" id="KW-0547">Nucleotide-binding</keyword>
<comment type="similarity">
    <text evidence="6">Belongs to the Mrp/NBP35 ATP-binding proteins family.</text>
</comment>
<dbReference type="Gene3D" id="3.40.50.300">
    <property type="entry name" value="P-loop containing nucleotide triphosphate hydrolases"/>
    <property type="match status" value="1"/>
</dbReference>
<dbReference type="PANTHER" id="PTHR42961:SF2">
    <property type="entry name" value="IRON-SULFUR PROTEIN NUBPL"/>
    <property type="match status" value="1"/>
</dbReference>
<evidence type="ECO:0000256" key="4">
    <source>
        <dbReference type="ARBA" id="ARBA00023004"/>
    </source>
</evidence>
<organism evidence="7 8">
    <name type="scientific">Romboutsia sedimentorum</name>
    <dbReference type="NCBI Taxonomy" id="1368474"/>
    <lineage>
        <taxon>Bacteria</taxon>
        <taxon>Bacillati</taxon>
        <taxon>Bacillota</taxon>
        <taxon>Clostridia</taxon>
        <taxon>Peptostreptococcales</taxon>
        <taxon>Peptostreptococcaceae</taxon>
        <taxon>Romboutsia</taxon>
    </lineage>
</organism>
<feature type="binding site" evidence="6">
    <location>
        <begin position="39"/>
        <end position="46"/>
    </location>
    <ligand>
        <name>ATP</name>
        <dbReference type="ChEBI" id="CHEBI:30616"/>
    </ligand>
</feature>
<dbReference type="PANTHER" id="PTHR42961">
    <property type="entry name" value="IRON-SULFUR PROTEIN NUBPL"/>
    <property type="match status" value="1"/>
</dbReference>